<dbReference type="Pfam" id="PF07859">
    <property type="entry name" value="Abhydrolase_3"/>
    <property type="match status" value="1"/>
</dbReference>
<keyword evidence="2" id="KW-0812">Transmembrane</keyword>
<dbReference type="InterPro" id="IPR050300">
    <property type="entry name" value="GDXG_lipolytic_enzyme"/>
</dbReference>
<feature type="domain" description="Alpha/beta hydrolase fold-3" evidence="3">
    <location>
        <begin position="151"/>
        <end position="358"/>
    </location>
</feature>
<dbReference type="Proteomes" id="UP001362999">
    <property type="component" value="Unassembled WGS sequence"/>
</dbReference>
<dbReference type="InterPro" id="IPR013094">
    <property type="entry name" value="AB_hydrolase_3"/>
</dbReference>
<dbReference type="GO" id="GO:0016787">
    <property type="term" value="F:hydrolase activity"/>
    <property type="evidence" value="ECO:0007669"/>
    <property type="project" value="UniProtKB-KW"/>
</dbReference>
<reference evidence="4 5" key="1">
    <citation type="journal article" date="2024" name="J Genomics">
        <title>Draft genome sequencing and assembly of Favolaschia claudopus CIRM-BRFM 2984 isolated from oak limbs.</title>
        <authorList>
            <person name="Navarro D."/>
            <person name="Drula E."/>
            <person name="Chaduli D."/>
            <person name="Cazenave R."/>
            <person name="Ahrendt S."/>
            <person name="Wang J."/>
            <person name="Lipzen A."/>
            <person name="Daum C."/>
            <person name="Barry K."/>
            <person name="Grigoriev I.V."/>
            <person name="Favel A."/>
            <person name="Rosso M.N."/>
            <person name="Martin F."/>
        </authorList>
    </citation>
    <scope>NUCLEOTIDE SEQUENCE [LARGE SCALE GENOMIC DNA]</scope>
    <source>
        <strain evidence="4 5">CIRM-BRFM 2984</strain>
    </source>
</reference>
<evidence type="ECO:0000313" key="4">
    <source>
        <dbReference type="EMBL" id="KAK7022564.1"/>
    </source>
</evidence>
<dbReference type="PANTHER" id="PTHR48081">
    <property type="entry name" value="AB HYDROLASE SUPERFAMILY PROTEIN C4A8.06C"/>
    <property type="match status" value="1"/>
</dbReference>
<dbReference type="AlphaFoldDB" id="A0AAW0BAD0"/>
<dbReference type="InterPro" id="IPR029058">
    <property type="entry name" value="AB_hydrolase_fold"/>
</dbReference>
<dbReference type="EMBL" id="JAWWNJ010000037">
    <property type="protein sequence ID" value="KAK7022564.1"/>
    <property type="molecule type" value="Genomic_DNA"/>
</dbReference>
<name>A0AAW0BAD0_9AGAR</name>
<evidence type="ECO:0000256" key="1">
    <source>
        <dbReference type="ARBA" id="ARBA00022801"/>
    </source>
</evidence>
<evidence type="ECO:0000259" key="3">
    <source>
        <dbReference type="Pfam" id="PF07859"/>
    </source>
</evidence>
<sequence>MSSNDKFKYTYAPLRQQPFKLFYLLFQLANTLILVPYWAIISIPPALRPRRSWSWARTMVVRVVRHMDVIQAQVGDFRKPHNHLALVNDIKYPGVWVDSIPQQFVVGKAEMWASAVGVKPVRLPGYWTHQPGSDISPGAPFNPGEKVVYALHGGAYTRFSAHPTEIPGHARHGIIQSVDSVHRTFAIEYRLSSTAPYTKAHPFPTALIDALTGYHYLVSTLRIPPKDIILMGDSAGGNLALALTRYLVEHPLPLLPPPGSLLLLSPWADMGTSHDTPSSSLTTCASTDFLAPPKTNSYISPASKHLDVGFEGFPRTFISGGEAEIFRDSLRTLYARMVRDMGEENVEYLEAADSVHDLLLLPGLQEPQLGETLGAIAEWVKEGGI</sequence>
<keyword evidence="1" id="KW-0378">Hydrolase</keyword>
<evidence type="ECO:0000256" key="2">
    <source>
        <dbReference type="SAM" id="Phobius"/>
    </source>
</evidence>
<dbReference type="Gene3D" id="3.40.50.1820">
    <property type="entry name" value="alpha/beta hydrolase"/>
    <property type="match status" value="1"/>
</dbReference>
<dbReference type="PANTHER" id="PTHR48081:SF26">
    <property type="entry name" value="ALPHA_BETA HYDROLASE FOLD-3 DOMAIN-CONTAINING PROTEIN"/>
    <property type="match status" value="1"/>
</dbReference>
<organism evidence="4 5">
    <name type="scientific">Favolaschia claudopus</name>
    <dbReference type="NCBI Taxonomy" id="2862362"/>
    <lineage>
        <taxon>Eukaryota</taxon>
        <taxon>Fungi</taxon>
        <taxon>Dikarya</taxon>
        <taxon>Basidiomycota</taxon>
        <taxon>Agaricomycotina</taxon>
        <taxon>Agaricomycetes</taxon>
        <taxon>Agaricomycetidae</taxon>
        <taxon>Agaricales</taxon>
        <taxon>Marasmiineae</taxon>
        <taxon>Mycenaceae</taxon>
        <taxon>Favolaschia</taxon>
    </lineage>
</organism>
<feature type="transmembrane region" description="Helical" evidence="2">
    <location>
        <begin position="21"/>
        <end position="40"/>
    </location>
</feature>
<protein>
    <submittedName>
        <fullName evidence="4">Abhydrolase-3 domain-containing protein</fullName>
    </submittedName>
</protein>
<keyword evidence="5" id="KW-1185">Reference proteome</keyword>
<comment type="caution">
    <text evidence="4">The sequence shown here is derived from an EMBL/GenBank/DDBJ whole genome shotgun (WGS) entry which is preliminary data.</text>
</comment>
<evidence type="ECO:0000313" key="5">
    <source>
        <dbReference type="Proteomes" id="UP001362999"/>
    </source>
</evidence>
<keyword evidence="2" id="KW-0472">Membrane</keyword>
<gene>
    <name evidence="4" type="ORF">R3P38DRAFT_2961348</name>
</gene>
<accession>A0AAW0BAD0</accession>
<proteinExistence type="predicted"/>
<keyword evidence="2" id="KW-1133">Transmembrane helix</keyword>
<dbReference type="SUPFAM" id="SSF53474">
    <property type="entry name" value="alpha/beta-Hydrolases"/>
    <property type="match status" value="1"/>
</dbReference>